<sequence length="169" mass="19525">MHFNPTCFLDFLQIRFHCIDPPGCRNRTEHLFLGPDPSESSTITSTSLISWSTRFRHRLSGSCLERYAQMPVFARKYATRQVSSDATFVLHRPFEQTKVKKTNRTRVRTPAHVFKLVELNLDDLEPRALYEMTMCSWRPESAVCLPISRSTEVFRTGISGSRDLTLLLN</sequence>
<proteinExistence type="predicted"/>
<comment type="caution">
    <text evidence="1">The sequence shown here is derived from an EMBL/GenBank/DDBJ whole genome shotgun (WGS) entry which is preliminary data.</text>
</comment>
<name>A0A448WXV5_9PLAT</name>
<dbReference type="Proteomes" id="UP000784294">
    <property type="component" value="Unassembled WGS sequence"/>
</dbReference>
<protein>
    <submittedName>
        <fullName evidence="1">Uncharacterized protein</fullName>
    </submittedName>
</protein>
<keyword evidence="2" id="KW-1185">Reference proteome</keyword>
<reference evidence="1" key="1">
    <citation type="submission" date="2018-11" db="EMBL/GenBank/DDBJ databases">
        <authorList>
            <consortium name="Pathogen Informatics"/>
        </authorList>
    </citation>
    <scope>NUCLEOTIDE SEQUENCE</scope>
</reference>
<dbReference type="EMBL" id="CAAALY010058665">
    <property type="protein sequence ID" value="VEL22842.1"/>
    <property type="molecule type" value="Genomic_DNA"/>
</dbReference>
<evidence type="ECO:0000313" key="2">
    <source>
        <dbReference type="Proteomes" id="UP000784294"/>
    </source>
</evidence>
<dbReference type="AlphaFoldDB" id="A0A448WXV5"/>
<evidence type="ECO:0000313" key="1">
    <source>
        <dbReference type="EMBL" id="VEL22842.1"/>
    </source>
</evidence>
<gene>
    <name evidence="1" type="ORF">PXEA_LOCUS16282</name>
</gene>
<accession>A0A448WXV5</accession>
<organism evidence="1 2">
    <name type="scientific">Protopolystoma xenopodis</name>
    <dbReference type="NCBI Taxonomy" id="117903"/>
    <lineage>
        <taxon>Eukaryota</taxon>
        <taxon>Metazoa</taxon>
        <taxon>Spiralia</taxon>
        <taxon>Lophotrochozoa</taxon>
        <taxon>Platyhelminthes</taxon>
        <taxon>Monogenea</taxon>
        <taxon>Polyopisthocotylea</taxon>
        <taxon>Polystomatidea</taxon>
        <taxon>Polystomatidae</taxon>
        <taxon>Protopolystoma</taxon>
    </lineage>
</organism>